<dbReference type="SUPFAM" id="SSF46689">
    <property type="entry name" value="Homeodomain-like"/>
    <property type="match status" value="1"/>
</dbReference>
<gene>
    <name evidence="4" type="ORF">J2X11_000201</name>
</gene>
<dbReference type="Proteomes" id="UP001257739">
    <property type="component" value="Unassembled WGS sequence"/>
</dbReference>
<feature type="domain" description="HTH tetR-type" evidence="3">
    <location>
        <begin position="15"/>
        <end position="73"/>
    </location>
</feature>
<organism evidence="4 5">
    <name type="scientific">Aeromicrobium panaciterrae</name>
    <dbReference type="NCBI Taxonomy" id="363861"/>
    <lineage>
        <taxon>Bacteria</taxon>
        <taxon>Bacillati</taxon>
        <taxon>Actinomycetota</taxon>
        <taxon>Actinomycetes</taxon>
        <taxon>Propionibacteriales</taxon>
        <taxon>Nocardioidaceae</taxon>
        <taxon>Aeromicrobium</taxon>
    </lineage>
</organism>
<keyword evidence="1 2" id="KW-0238">DNA-binding</keyword>
<evidence type="ECO:0000256" key="2">
    <source>
        <dbReference type="PROSITE-ProRule" id="PRU00335"/>
    </source>
</evidence>
<name>A0ABU1UJK6_9ACTN</name>
<evidence type="ECO:0000313" key="5">
    <source>
        <dbReference type="Proteomes" id="UP001257739"/>
    </source>
</evidence>
<dbReference type="InterPro" id="IPR009057">
    <property type="entry name" value="Homeodomain-like_sf"/>
</dbReference>
<accession>A0ABU1UJK6</accession>
<reference evidence="4 5" key="1">
    <citation type="submission" date="2023-07" db="EMBL/GenBank/DDBJ databases">
        <title>Sorghum-associated microbial communities from plants grown in Nebraska, USA.</title>
        <authorList>
            <person name="Schachtman D."/>
        </authorList>
    </citation>
    <scope>NUCLEOTIDE SEQUENCE [LARGE SCALE GENOMIC DNA]</scope>
    <source>
        <strain evidence="4 5">BE248</strain>
    </source>
</reference>
<comment type="caution">
    <text evidence="4">The sequence shown here is derived from an EMBL/GenBank/DDBJ whole genome shotgun (WGS) entry which is preliminary data.</text>
</comment>
<evidence type="ECO:0000256" key="1">
    <source>
        <dbReference type="ARBA" id="ARBA00023125"/>
    </source>
</evidence>
<dbReference type="PROSITE" id="PS50977">
    <property type="entry name" value="HTH_TETR_2"/>
    <property type="match status" value="1"/>
</dbReference>
<dbReference type="EMBL" id="JAVDWH010000001">
    <property type="protein sequence ID" value="MDR7085362.1"/>
    <property type="molecule type" value="Genomic_DNA"/>
</dbReference>
<evidence type="ECO:0000313" key="4">
    <source>
        <dbReference type="EMBL" id="MDR7085362.1"/>
    </source>
</evidence>
<dbReference type="InterPro" id="IPR001647">
    <property type="entry name" value="HTH_TetR"/>
</dbReference>
<protein>
    <submittedName>
        <fullName evidence="4">AcrR family transcriptional regulator</fullName>
    </submittedName>
</protein>
<keyword evidence="5" id="KW-1185">Reference proteome</keyword>
<proteinExistence type="predicted"/>
<dbReference type="Gene3D" id="1.10.357.10">
    <property type="entry name" value="Tetracycline Repressor, domain 2"/>
    <property type="match status" value="1"/>
</dbReference>
<feature type="DNA-binding region" description="H-T-H motif" evidence="2">
    <location>
        <begin position="36"/>
        <end position="55"/>
    </location>
</feature>
<sequence length="206" mass="22567">MSMAYEVGGRSNQKQRTREALVAAAQVQVREGRAPTVEEAAIAAGISRTTAYRYFPNQRSLLAAAHPETATTSMLSDAQSHDPVERLDEVVRTFGRLVLETEQQQRTMLRLSLEAEPDEGLPLRQGRAIAWITEALEPLKGQLSDAEIRSLVLAIRSATGIEALVWLTDIGGLSREKATELMQWSARSMLQAALAGSPPRGTRRTS</sequence>
<dbReference type="RefSeq" id="WP_309965519.1">
    <property type="nucleotide sequence ID" value="NZ_JAVDWH010000001.1"/>
</dbReference>
<evidence type="ECO:0000259" key="3">
    <source>
        <dbReference type="PROSITE" id="PS50977"/>
    </source>
</evidence>